<name>A0A0M4F3G7_DROBS</name>
<evidence type="ECO:0000256" key="3">
    <source>
        <dbReference type="ARBA" id="ARBA00023157"/>
    </source>
</evidence>
<evidence type="ECO:0000259" key="4">
    <source>
        <dbReference type="PROSITE" id="PS50279"/>
    </source>
</evidence>
<accession>A0A0M4F3G7</accession>
<gene>
    <name evidence="5" type="ORF">Dbus_chr3Rg900</name>
</gene>
<dbReference type="InterPro" id="IPR036880">
    <property type="entry name" value="Kunitz_BPTI_sf"/>
</dbReference>
<feature type="non-terminal residue" evidence="5">
    <location>
        <position position="66"/>
    </location>
</feature>
<dbReference type="SUPFAM" id="SSF57362">
    <property type="entry name" value="BPTI-like"/>
    <property type="match status" value="1"/>
</dbReference>
<dbReference type="GO" id="GO:0005615">
    <property type="term" value="C:extracellular space"/>
    <property type="evidence" value="ECO:0007669"/>
    <property type="project" value="TreeGrafter"/>
</dbReference>
<dbReference type="AlphaFoldDB" id="A0A0M4F3G7"/>
<dbReference type="PANTHER" id="PTHR10083">
    <property type="entry name" value="KUNITZ-TYPE PROTEASE INHIBITOR-RELATED"/>
    <property type="match status" value="1"/>
</dbReference>
<dbReference type="PANTHER" id="PTHR10083:SF374">
    <property type="entry name" value="BPTI_KUNITZ INHIBITOR DOMAIN-CONTAINING PROTEIN"/>
    <property type="match status" value="1"/>
</dbReference>
<organism evidence="5 6">
    <name type="scientific">Drosophila busckii</name>
    <name type="common">Fruit fly</name>
    <dbReference type="NCBI Taxonomy" id="30019"/>
    <lineage>
        <taxon>Eukaryota</taxon>
        <taxon>Metazoa</taxon>
        <taxon>Ecdysozoa</taxon>
        <taxon>Arthropoda</taxon>
        <taxon>Hexapoda</taxon>
        <taxon>Insecta</taxon>
        <taxon>Pterygota</taxon>
        <taxon>Neoptera</taxon>
        <taxon>Endopterygota</taxon>
        <taxon>Diptera</taxon>
        <taxon>Brachycera</taxon>
        <taxon>Muscomorpha</taxon>
        <taxon>Ephydroidea</taxon>
        <taxon>Drosophilidae</taxon>
        <taxon>Drosophila</taxon>
    </lineage>
</organism>
<dbReference type="Pfam" id="PF00014">
    <property type="entry name" value="Kunitz_BPTI"/>
    <property type="match status" value="1"/>
</dbReference>
<dbReference type="GO" id="GO:0004867">
    <property type="term" value="F:serine-type endopeptidase inhibitor activity"/>
    <property type="evidence" value="ECO:0007669"/>
    <property type="project" value="UniProtKB-KW"/>
</dbReference>
<evidence type="ECO:0000256" key="2">
    <source>
        <dbReference type="ARBA" id="ARBA00022900"/>
    </source>
</evidence>
<dbReference type="EMBL" id="CP012526">
    <property type="protein sequence ID" value="ALC46150.1"/>
    <property type="molecule type" value="Genomic_DNA"/>
</dbReference>
<proteinExistence type="predicted"/>
<feature type="domain" description="BPTI/Kunitz inhibitor" evidence="4">
    <location>
        <begin position="1"/>
        <end position="51"/>
    </location>
</feature>
<dbReference type="SMART" id="SM00131">
    <property type="entry name" value="KU"/>
    <property type="match status" value="1"/>
</dbReference>
<evidence type="ECO:0000313" key="5">
    <source>
        <dbReference type="EMBL" id="ALC46150.1"/>
    </source>
</evidence>
<reference evidence="5 6" key="1">
    <citation type="submission" date="2015-08" db="EMBL/GenBank/DDBJ databases">
        <title>Ancestral chromatin configuration constrains chromatin evolution on differentiating sex chromosomes in Drosophila.</title>
        <authorList>
            <person name="Zhou Q."/>
            <person name="Bachtrog D."/>
        </authorList>
    </citation>
    <scope>NUCLEOTIDE SEQUENCE [LARGE SCALE GENOMIC DNA]</scope>
    <source>
        <tissue evidence="5">Whole larvae</tissue>
    </source>
</reference>
<dbReference type="InterPro" id="IPR050098">
    <property type="entry name" value="TFPI/VKTCI-like"/>
</dbReference>
<keyword evidence="3" id="KW-1015">Disulfide bond</keyword>
<sequence length="66" mass="7339">CDQPAAVGDCADYKLLWNFNATAGRCQQFYYGGCGGNDNRFETETDCAAHCLPNIDNRLHNEPQPQ</sequence>
<dbReference type="STRING" id="30019.A0A0M4F3G7"/>
<feature type="non-terminal residue" evidence="5">
    <location>
        <position position="1"/>
    </location>
</feature>
<dbReference type="Gene3D" id="4.10.410.10">
    <property type="entry name" value="Pancreatic trypsin inhibitor Kunitz domain"/>
    <property type="match status" value="1"/>
</dbReference>
<keyword evidence="6" id="KW-1185">Reference proteome</keyword>
<evidence type="ECO:0000313" key="6">
    <source>
        <dbReference type="Proteomes" id="UP000494163"/>
    </source>
</evidence>
<dbReference type="InterPro" id="IPR020901">
    <property type="entry name" value="Prtase_inh_Kunz-CS"/>
</dbReference>
<dbReference type="InterPro" id="IPR002223">
    <property type="entry name" value="Kunitz_BPTI"/>
</dbReference>
<dbReference type="OMA" id="IVMLVQD"/>
<dbReference type="PROSITE" id="PS50279">
    <property type="entry name" value="BPTI_KUNITZ_2"/>
    <property type="match status" value="1"/>
</dbReference>
<dbReference type="PROSITE" id="PS00280">
    <property type="entry name" value="BPTI_KUNITZ_1"/>
    <property type="match status" value="1"/>
</dbReference>
<dbReference type="OrthoDB" id="5950222at2759"/>
<protein>
    <submittedName>
        <fullName evidence="5">CG34276</fullName>
    </submittedName>
</protein>
<evidence type="ECO:0000256" key="1">
    <source>
        <dbReference type="ARBA" id="ARBA00022690"/>
    </source>
</evidence>
<keyword evidence="2" id="KW-0722">Serine protease inhibitor</keyword>
<keyword evidence="1" id="KW-0646">Protease inhibitor</keyword>
<dbReference type="PRINTS" id="PR00759">
    <property type="entry name" value="BASICPTASE"/>
</dbReference>
<dbReference type="Proteomes" id="UP000494163">
    <property type="component" value="Chromosome 3R"/>
</dbReference>
<dbReference type="FunFam" id="4.10.410.10:FF:000020">
    <property type="entry name" value="Collagen, type VI, alpha 3"/>
    <property type="match status" value="1"/>
</dbReference>